<dbReference type="PANTHER" id="PTHR46572:SF1">
    <property type="entry name" value="RHO1 GUANINE NUCLEOTIDE EXCHANGE FACTOR TUS1"/>
    <property type="match status" value="1"/>
</dbReference>
<dbReference type="EMBL" id="ML976614">
    <property type="protein sequence ID" value="KAF1850960.1"/>
    <property type="molecule type" value="Genomic_DNA"/>
</dbReference>
<accession>A0A9P4GTA6</accession>
<dbReference type="AlphaFoldDB" id="A0A9P4GTA6"/>
<gene>
    <name evidence="3" type="ORF">K460DRAFT_400994</name>
</gene>
<keyword evidence="4" id="KW-1185">Reference proteome</keyword>
<name>A0A9P4GTA6_9PLEO</name>
<dbReference type="GeneID" id="63853630"/>
<evidence type="ECO:0000259" key="2">
    <source>
        <dbReference type="Pfam" id="PF00621"/>
    </source>
</evidence>
<dbReference type="InterPro" id="IPR035899">
    <property type="entry name" value="DBL_dom_sf"/>
</dbReference>
<reference evidence="3" key="1">
    <citation type="submission" date="2020-01" db="EMBL/GenBank/DDBJ databases">
        <authorList>
            <consortium name="DOE Joint Genome Institute"/>
            <person name="Haridas S."/>
            <person name="Albert R."/>
            <person name="Binder M."/>
            <person name="Bloem J."/>
            <person name="Labutti K."/>
            <person name="Salamov A."/>
            <person name="Andreopoulos B."/>
            <person name="Baker S.E."/>
            <person name="Barry K."/>
            <person name="Bills G."/>
            <person name="Bluhm B.H."/>
            <person name="Cannon C."/>
            <person name="Castanera R."/>
            <person name="Culley D.E."/>
            <person name="Daum C."/>
            <person name="Ezra D."/>
            <person name="Gonzalez J.B."/>
            <person name="Henrissat B."/>
            <person name="Kuo A."/>
            <person name="Liang C."/>
            <person name="Lipzen A."/>
            <person name="Lutzoni F."/>
            <person name="Magnuson J."/>
            <person name="Mondo S."/>
            <person name="Nolan M."/>
            <person name="Ohm R."/>
            <person name="Pangilinan J."/>
            <person name="Park H.-J."/>
            <person name="Ramirez L."/>
            <person name="Alfaro M."/>
            <person name="Sun H."/>
            <person name="Tritt A."/>
            <person name="Yoshinaga Y."/>
            <person name="Zwiers L.-H."/>
            <person name="Turgeon B.G."/>
            <person name="Goodwin S.B."/>
            <person name="Spatafora J.W."/>
            <person name="Crous P.W."/>
            <person name="Grigoriev I.V."/>
        </authorList>
    </citation>
    <scope>NUCLEOTIDE SEQUENCE</scope>
    <source>
        <strain evidence="3">CBS 394.84</strain>
    </source>
</reference>
<dbReference type="RefSeq" id="XP_040793523.1">
    <property type="nucleotide sequence ID" value="XM_040936380.1"/>
</dbReference>
<dbReference type="PANTHER" id="PTHR46572">
    <property type="entry name" value="RHO1 GDP-GTP EXCHANGE PROTEIN 1-RELATED"/>
    <property type="match status" value="1"/>
</dbReference>
<dbReference type="SUPFAM" id="SSF50729">
    <property type="entry name" value="PH domain-like"/>
    <property type="match status" value="1"/>
</dbReference>
<dbReference type="InterPro" id="IPR000219">
    <property type="entry name" value="DH_dom"/>
</dbReference>
<dbReference type="Pfam" id="PF00621">
    <property type="entry name" value="RhoGEF"/>
    <property type="match status" value="1"/>
</dbReference>
<comment type="caution">
    <text evidence="3">The sequence shown here is derived from an EMBL/GenBank/DDBJ whole genome shotgun (WGS) entry which is preliminary data.</text>
</comment>
<dbReference type="SUPFAM" id="SSF48065">
    <property type="entry name" value="DBL homology domain (DH-domain)"/>
    <property type="match status" value="1"/>
</dbReference>
<organism evidence="3 4">
    <name type="scientific">Cucurbitaria berberidis CBS 394.84</name>
    <dbReference type="NCBI Taxonomy" id="1168544"/>
    <lineage>
        <taxon>Eukaryota</taxon>
        <taxon>Fungi</taxon>
        <taxon>Dikarya</taxon>
        <taxon>Ascomycota</taxon>
        <taxon>Pezizomycotina</taxon>
        <taxon>Dothideomycetes</taxon>
        <taxon>Pleosporomycetidae</taxon>
        <taxon>Pleosporales</taxon>
        <taxon>Pleosporineae</taxon>
        <taxon>Cucurbitariaceae</taxon>
        <taxon>Cucurbitaria</taxon>
    </lineage>
</organism>
<protein>
    <recommendedName>
        <fullName evidence="2">DH domain-containing protein</fullName>
    </recommendedName>
</protein>
<evidence type="ECO:0000313" key="3">
    <source>
        <dbReference type="EMBL" id="KAF1850960.1"/>
    </source>
</evidence>
<evidence type="ECO:0000256" key="1">
    <source>
        <dbReference type="SAM" id="MobiDB-lite"/>
    </source>
</evidence>
<feature type="domain" description="DH" evidence="2">
    <location>
        <begin position="455"/>
        <end position="601"/>
    </location>
</feature>
<dbReference type="GO" id="GO:0005085">
    <property type="term" value="F:guanyl-nucleotide exchange factor activity"/>
    <property type="evidence" value="ECO:0007669"/>
    <property type="project" value="InterPro"/>
</dbReference>
<dbReference type="Proteomes" id="UP000800039">
    <property type="component" value="Unassembled WGS sequence"/>
</dbReference>
<dbReference type="Gene3D" id="1.20.900.10">
    <property type="entry name" value="Dbl homology (DH) domain"/>
    <property type="match status" value="1"/>
</dbReference>
<dbReference type="InterPro" id="IPR052233">
    <property type="entry name" value="Rho-type_GEFs"/>
</dbReference>
<sequence length="797" mass="89938">MEPISAVLGVMAALPQCIKTAKDLYDLRSRYQDASLLITAIYSESQIIAASLSQVQNLLYHDALQSKPQLLETFDHALTGWIKAEKDDLKFKDRAKYLWKEDTFKELLTQSRGQQSALSLLVQGLQMESIAEIRKLVQDNSVTLNQVVKRSRTLRQAHPRVKVPESIFGHESRVHDCADADSIIRSAEFAFDDEVISSKAYRKAMAFYTAHSGTNAPRVSEKQVEDVDLTPLECAEQLKEEEAPEASGSIFLTANETGLSNSKDVLAEQRPPSQLEIKEEHEDLFDALEKDILAFMPQITFTAPYLNTINLSTPNVQRSGTLTPKPLRSFSEGHQAYTNEEVPPLPPRRPSGPQLRSEPTTTMPKVRSSSSDDSICTSTPSVLSKMSTASSYTLYESSRSSSTMLGRPLRTALPFTHQAPREIFGEIRSVLPERETAAALSPLRNADMREIWISLLDAENKFIDRMTKFRNMYDNIIKQWPILEKHLGAILVGEQLTTLNKECLLQAMEQQMCDDETILCNPSLFETWTSKTSRVYREYCQQMPHAASSLSTTQNMDPKFTPFVHTLGLSIAYFGMGWQDYLDLPNVQLQSYIDNLNSLISIAETLEEPTAGHELARLKSALGAVTWLRTLTSTILDEAQNREDVQNLERRIYADANLLSKLCLLDPTRRIRHRGNIAMKLKSQGTWQSVHVMLLDNYLLWGKVKPQKKSTGDKILILDPPVAISDSELNFPCDQHQFQKASMFDDIPRGSVVYIMTVKNKNIEGKPHMLGLHDFEERKDWWDHLTAAIATLESAPE</sequence>
<feature type="region of interest" description="Disordered" evidence="1">
    <location>
        <begin position="336"/>
        <end position="380"/>
    </location>
</feature>
<dbReference type="OrthoDB" id="727118at2759"/>
<proteinExistence type="predicted"/>
<feature type="compositionally biased region" description="Low complexity" evidence="1">
    <location>
        <begin position="368"/>
        <end position="380"/>
    </location>
</feature>
<evidence type="ECO:0000313" key="4">
    <source>
        <dbReference type="Proteomes" id="UP000800039"/>
    </source>
</evidence>